<evidence type="ECO:0000256" key="7">
    <source>
        <dbReference type="ARBA" id="ARBA00022833"/>
    </source>
</evidence>
<dbReference type="Gene3D" id="1.20.120.1910">
    <property type="entry name" value="Cysteine-tRNA ligase, C-terminal anti-codon recognition domain"/>
    <property type="match status" value="1"/>
</dbReference>
<comment type="caution">
    <text evidence="14">The sequence shown here is derived from an EMBL/GenBank/DDBJ whole genome shotgun (WGS) entry which is preliminary data.</text>
</comment>
<keyword evidence="6" id="KW-0547">Nucleotide-binding</keyword>
<dbReference type="GO" id="GO:0005524">
    <property type="term" value="F:ATP binding"/>
    <property type="evidence" value="ECO:0007669"/>
    <property type="project" value="UniProtKB-KW"/>
</dbReference>
<sequence>MLLVARAARALRPAPRRSPVRMLASRMPTLELRDASTKNIVPVENEKPLKWYACGPTVYDATHLGHARTYVTLDLVRRAAETIGGATIDFAMGVTDIDDKIIKRAAELGMEPLELARVEEANFFEDLERLGCREPTLVLRVSEHIEDIVQFTQEVVEQGYGYTTTDGSVWFDVAKLGGAYGAFAEGRGTSTAAAQAAALIEEDPASASDNKRDQRDFALWKAVWKSKFYGAFDLHAINATPARWRGDAGSSALDSASTDTWKAAKEGEISWPSPWGAGRPGWHIECSAMTRAAFGQHLDLHAGGVDLAFPHHENEIAQWRGCNADLTGTWCSCWLHTGHLHIEGRKMSKSLKNFVTVRELLDGEDAVDPEAFRIFCGLHRYASTVSYSRVKLAEADAARRDFDASLRAARTALSGDLSRAPRRWTDRERALHEAHRSAQKTFAATLLDDANLPEALQALLDLATRLRQHCLEAATERRDVVPEPVNAAAAFLAGSLRDLGLVETAGAWDGVSSSSKEDSDDGALEALVAFRGTLRKAALEARDDDSKLKLRGAVLAESDKMRDAEFLVKRGLALVDTPDGETLVQPRVAEAAKPKAPKAEAPAAFDYSHTPPEELYTVGEFAGRYGTFDESGLPLTDASGEPVSKSQRKKLKKRLDVHAKKWAGAASAA</sequence>
<evidence type="ECO:0000256" key="12">
    <source>
        <dbReference type="SAM" id="MobiDB-lite"/>
    </source>
</evidence>
<feature type="region of interest" description="Disordered" evidence="12">
    <location>
        <begin position="632"/>
        <end position="651"/>
    </location>
</feature>
<dbReference type="InterPro" id="IPR032678">
    <property type="entry name" value="tRNA-synt_1_cat_dom"/>
</dbReference>
<dbReference type="InterPro" id="IPR009080">
    <property type="entry name" value="tRNAsynth_Ia_anticodon-bd"/>
</dbReference>
<dbReference type="PANTHER" id="PTHR10890:SF27">
    <property type="entry name" value="CYSTEINE--TRNA LIGASE, MITOCHONDRIAL-RELATED"/>
    <property type="match status" value="1"/>
</dbReference>
<proteinExistence type="inferred from homology"/>
<gene>
    <name evidence="14" type="ORF">PECAL_1P08890</name>
</gene>
<feature type="domain" description="tRNA synthetases class I catalytic" evidence="13">
    <location>
        <begin position="45"/>
        <end position="223"/>
    </location>
</feature>
<dbReference type="OrthoDB" id="438179at2759"/>
<feature type="domain" description="tRNA synthetases class I catalytic" evidence="13">
    <location>
        <begin position="226"/>
        <end position="395"/>
    </location>
</feature>
<dbReference type="Proteomes" id="UP000789595">
    <property type="component" value="Unassembled WGS sequence"/>
</dbReference>
<organism evidence="14 15">
    <name type="scientific">Pelagomonas calceolata</name>
    <dbReference type="NCBI Taxonomy" id="35677"/>
    <lineage>
        <taxon>Eukaryota</taxon>
        <taxon>Sar</taxon>
        <taxon>Stramenopiles</taxon>
        <taxon>Ochrophyta</taxon>
        <taxon>Pelagophyceae</taxon>
        <taxon>Pelagomonadales</taxon>
        <taxon>Pelagomonadaceae</taxon>
        <taxon>Pelagomonas</taxon>
    </lineage>
</organism>
<dbReference type="SUPFAM" id="SSF47323">
    <property type="entry name" value="Anticodon-binding domain of a subclass of class I aminoacyl-tRNA synthetases"/>
    <property type="match status" value="1"/>
</dbReference>
<evidence type="ECO:0000256" key="2">
    <source>
        <dbReference type="ARBA" id="ARBA00005594"/>
    </source>
</evidence>
<dbReference type="HAMAP" id="MF_00041">
    <property type="entry name" value="Cys_tRNA_synth"/>
    <property type="match status" value="1"/>
</dbReference>
<dbReference type="GO" id="GO:0005737">
    <property type="term" value="C:cytoplasm"/>
    <property type="evidence" value="ECO:0007669"/>
    <property type="project" value="TreeGrafter"/>
</dbReference>
<dbReference type="InterPro" id="IPR015803">
    <property type="entry name" value="Cys-tRNA-ligase"/>
</dbReference>
<dbReference type="InterPro" id="IPR024909">
    <property type="entry name" value="Cys-tRNA/MSH_ligase"/>
</dbReference>
<keyword evidence="8" id="KW-0067">ATP-binding</keyword>
<keyword evidence="4" id="KW-0436">Ligase</keyword>
<evidence type="ECO:0000256" key="5">
    <source>
        <dbReference type="ARBA" id="ARBA00022723"/>
    </source>
</evidence>
<dbReference type="CDD" id="cd00672">
    <property type="entry name" value="CysRS_core"/>
    <property type="match status" value="1"/>
</dbReference>
<dbReference type="GO" id="GO:0046872">
    <property type="term" value="F:metal ion binding"/>
    <property type="evidence" value="ECO:0007669"/>
    <property type="project" value="UniProtKB-KW"/>
</dbReference>
<accession>A0A8J2WQ59</accession>
<reference evidence="14" key="1">
    <citation type="submission" date="2021-11" db="EMBL/GenBank/DDBJ databases">
        <authorList>
            <consortium name="Genoscope - CEA"/>
            <person name="William W."/>
        </authorList>
    </citation>
    <scope>NUCLEOTIDE SEQUENCE</scope>
</reference>
<evidence type="ECO:0000313" key="14">
    <source>
        <dbReference type="EMBL" id="CAH0364522.1"/>
    </source>
</evidence>
<evidence type="ECO:0000256" key="10">
    <source>
        <dbReference type="ARBA" id="ARBA00023146"/>
    </source>
</evidence>
<evidence type="ECO:0000313" key="15">
    <source>
        <dbReference type="Proteomes" id="UP000789595"/>
    </source>
</evidence>
<comment type="similarity">
    <text evidence="2">Belongs to the class-I aminoacyl-tRNA synthetase family.</text>
</comment>
<protein>
    <recommendedName>
        <fullName evidence="3">cysteine--tRNA ligase</fullName>
        <ecNumber evidence="3">6.1.1.16</ecNumber>
    </recommendedName>
    <alternativeName>
        <fullName evidence="11">Cysteinyl-tRNA synthetase</fullName>
    </alternativeName>
</protein>
<evidence type="ECO:0000256" key="3">
    <source>
        <dbReference type="ARBA" id="ARBA00012832"/>
    </source>
</evidence>
<evidence type="ECO:0000256" key="9">
    <source>
        <dbReference type="ARBA" id="ARBA00022917"/>
    </source>
</evidence>
<dbReference type="SUPFAM" id="SSF52374">
    <property type="entry name" value="Nucleotidylyl transferase"/>
    <property type="match status" value="1"/>
</dbReference>
<keyword evidence="5" id="KW-0479">Metal-binding</keyword>
<evidence type="ECO:0000259" key="13">
    <source>
        <dbReference type="Pfam" id="PF01406"/>
    </source>
</evidence>
<dbReference type="GO" id="GO:0006423">
    <property type="term" value="P:cysteinyl-tRNA aminoacylation"/>
    <property type="evidence" value="ECO:0007669"/>
    <property type="project" value="InterPro"/>
</dbReference>
<keyword evidence="9" id="KW-0648">Protein biosynthesis</keyword>
<dbReference type="Pfam" id="PF01406">
    <property type="entry name" value="tRNA-synt_1e"/>
    <property type="match status" value="2"/>
</dbReference>
<dbReference type="InterPro" id="IPR014729">
    <property type="entry name" value="Rossmann-like_a/b/a_fold"/>
</dbReference>
<dbReference type="EC" id="6.1.1.16" evidence="3"/>
<dbReference type="AlphaFoldDB" id="A0A8J2WQ59"/>
<dbReference type="PANTHER" id="PTHR10890">
    <property type="entry name" value="CYSTEINYL-TRNA SYNTHETASE"/>
    <property type="match status" value="1"/>
</dbReference>
<dbReference type="Gene3D" id="3.40.50.620">
    <property type="entry name" value="HUPs"/>
    <property type="match status" value="2"/>
</dbReference>
<keyword evidence="7" id="KW-0862">Zinc</keyword>
<dbReference type="GO" id="GO:0004817">
    <property type="term" value="F:cysteine-tRNA ligase activity"/>
    <property type="evidence" value="ECO:0007669"/>
    <property type="project" value="UniProtKB-EC"/>
</dbReference>
<evidence type="ECO:0000256" key="6">
    <source>
        <dbReference type="ARBA" id="ARBA00022741"/>
    </source>
</evidence>
<evidence type="ECO:0000256" key="1">
    <source>
        <dbReference type="ARBA" id="ARBA00001947"/>
    </source>
</evidence>
<dbReference type="PRINTS" id="PR00983">
    <property type="entry name" value="TRNASYNTHCYS"/>
</dbReference>
<evidence type="ECO:0000256" key="8">
    <source>
        <dbReference type="ARBA" id="ARBA00022840"/>
    </source>
</evidence>
<evidence type="ECO:0000256" key="11">
    <source>
        <dbReference type="ARBA" id="ARBA00031499"/>
    </source>
</evidence>
<comment type="cofactor">
    <cofactor evidence="1">
        <name>Zn(2+)</name>
        <dbReference type="ChEBI" id="CHEBI:29105"/>
    </cofactor>
</comment>
<keyword evidence="15" id="KW-1185">Reference proteome</keyword>
<keyword evidence="10" id="KW-0030">Aminoacyl-tRNA synthetase</keyword>
<evidence type="ECO:0000256" key="4">
    <source>
        <dbReference type="ARBA" id="ARBA00022598"/>
    </source>
</evidence>
<name>A0A8J2WQ59_9STRA</name>
<dbReference type="EMBL" id="CAKKNE010000001">
    <property type="protein sequence ID" value="CAH0364522.1"/>
    <property type="molecule type" value="Genomic_DNA"/>
</dbReference>